<dbReference type="InterPro" id="IPR015854">
    <property type="entry name" value="ABC_transpr_LolD-like"/>
</dbReference>
<name>A0A382BQJ6_9ZZZZ</name>
<evidence type="ECO:0000313" key="5">
    <source>
        <dbReference type="EMBL" id="SVB15343.1"/>
    </source>
</evidence>
<dbReference type="GO" id="GO:0016887">
    <property type="term" value="F:ATP hydrolysis activity"/>
    <property type="evidence" value="ECO:0007669"/>
    <property type="project" value="InterPro"/>
</dbReference>
<dbReference type="InterPro" id="IPR003439">
    <property type="entry name" value="ABC_transporter-like_ATP-bd"/>
</dbReference>
<organism evidence="5">
    <name type="scientific">marine metagenome</name>
    <dbReference type="NCBI Taxonomy" id="408172"/>
    <lineage>
        <taxon>unclassified sequences</taxon>
        <taxon>metagenomes</taxon>
        <taxon>ecological metagenomes</taxon>
    </lineage>
</organism>
<reference evidence="5" key="1">
    <citation type="submission" date="2018-05" db="EMBL/GenBank/DDBJ databases">
        <authorList>
            <person name="Lanie J.A."/>
            <person name="Ng W.-L."/>
            <person name="Kazmierczak K.M."/>
            <person name="Andrzejewski T.M."/>
            <person name="Davidsen T.M."/>
            <person name="Wayne K.J."/>
            <person name="Tettelin H."/>
            <person name="Glass J.I."/>
            <person name="Rusch D."/>
            <person name="Podicherti R."/>
            <person name="Tsui H.-C.T."/>
            <person name="Winkler M.E."/>
        </authorList>
    </citation>
    <scope>NUCLEOTIDE SEQUENCE</scope>
</reference>
<dbReference type="GO" id="GO:0005886">
    <property type="term" value="C:plasma membrane"/>
    <property type="evidence" value="ECO:0007669"/>
    <property type="project" value="UniProtKB-ARBA"/>
</dbReference>
<evidence type="ECO:0000259" key="4">
    <source>
        <dbReference type="PROSITE" id="PS50893"/>
    </source>
</evidence>
<dbReference type="GO" id="GO:0022857">
    <property type="term" value="F:transmembrane transporter activity"/>
    <property type="evidence" value="ECO:0007669"/>
    <property type="project" value="TreeGrafter"/>
</dbReference>
<keyword evidence="3" id="KW-0067">ATP-binding</keyword>
<feature type="domain" description="ABC transporter" evidence="4">
    <location>
        <begin position="2"/>
        <end position="220"/>
    </location>
</feature>
<protein>
    <recommendedName>
        <fullName evidence="4">ABC transporter domain-containing protein</fullName>
    </recommendedName>
</protein>
<dbReference type="PANTHER" id="PTHR24220">
    <property type="entry name" value="IMPORT ATP-BINDING PROTEIN"/>
    <property type="match status" value="1"/>
</dbReference>
<dbReference type="Gene3D" id="3.40.50.300">
    <property type="entry name" value="P-loop containing nucleotide triphosphate hydrolases"/>
    <property type="match status" value="1"/>
</dbReference>
<evidence type="ECO:0000256" key="2">
    <source>
        <dbReference type="ARBA" id="ARBA00022741"/>
    </source>
</evidence>
<dbReference type="AlphaFoldDB" id="A0A382BQJ6"/>
<dbReference type="InterPro" id="IPR017871">
    <property type="entry name" value="ABC_transporter-like_CS"/>
</dbReference>
<evidence type="ECO:0000256" key="1">
    <source>
        <dbReference type="ARBA" id="ARBA00005417"/>
    </source>
</evidence>
<proteinExistence type="inferred from homology"/>
<dbReference type="PROSITE" id="PS50893">
    <property type="entry name" value="ABC_TRANSPORTER_2"/>
    <property type="match status" value="1"/>
</dbReference>
<dbReference type="FunFam" id="3.40.50.300:FF:000056">
    <property type="entry name" value="Cell division ATP-binding protein FtsE"/>
    <property type="match status" value="1"/>
</dbReference>
<keyword evidence="2" id="KW-0547">Nucleotide-binding</keyword>
<dbReference type="InterPro" id="IPR027417">
    <property type="entry name" value="P-loop_NTPase"/>
</dbReference>
<dbReference type="PANTHER" id="PTHR24220:SF470">
    <property type="entry name" value="CELL DIVISION ATP-BINDING PROTEIN FTSE"/>
    <property type="match status" value="1"/>
</dbReference>
<dbReference type="Pfam" id="PF00005">
    <property type="entry name" value="ABC_tran"/>
    <property type="match status" value="1"/>
</dbReference>
<dbReference type="PROSITE" id="PS00211">
    <property type="entry name" value="ABC_TRANSPORTER_1"/>
    <property type="match status" value="1"/>
</dbReference>
<dbReference type="SMART" id="SM00382">
    <property type="entry name" value="AAA"/>
    <property type="match status" value="1"/>
</dbReference>
<comment type="similarity">
    <text evidence="1">Belongs to the ABC transporter superfamily.</text>
</comment>
<dbReference type="InterPro" id="IPR003593">
    <property type="entry name" value="AAA+_ATPase"/>
</dbReference>
<evidence type="ECO:0000256" key="3">
    <source>
        <dbReference type="ARBA" id="ARBA00022840"/>
    </source>
</evidence>
<accession>A0A382BQJ6</accession>
<dbReference type="SUPFAM" id="SSF52540">
    <property type="entry name" value="P-loop containing nucleoside triphosphate hydrolases"/>
    <property type="match status" value="1"/>
</dbReference>
<sequence>MILFQNVSLQYEPDAGIHDINFQVNPSEFAFLIGPTGAGKSTILKLIYMELFPDSGTVEILKYSSKKIKKRKTPFLRRKVGMIFQDYRLLKDRNIFENIALPLHVMGYGRQEVYERVNNVIIDVGLNGKEKRKPNELSGGEQQKACIARALVKEPKIILADEPSANLDPDAAGNLLELLKNIHSRGTLVLMATHQWQHFYFDLIKDRDHRIFNIENGYMVQ</sequence>
<dbReference type="EMBL" id="UINC01030636">
    <property type="protein sequence ID" value="SVB15343.1"/>
    <property type="molecule type" value="Genomic_DNA"/>
</dbReference>
<gene>
    <name evidence="5" type="ORF">METZ01_LOCUS168197</name>
</gene>
<dbReference type="GO" id="GO:0005524">
    <property type="term" value="F:ATP binding"/>
    <property type="evidence" value="ECO:0007669"/>
    <property type="project" value="UniProtKB-KW"/>
</dbReference>